<feature type="modified residue" description="Phosphohistidine" evidence="14">
    <location>
        <position position="834"/>
    </location>
</feature>
<dbReference type="RefSeq" id="WP_238227322.1">
    <property type="nucleotide sequence ID" value="NZ_BAAADH010000035.1"/>
</dbReference>
<dbReference type="SUPFAM" id="SSF55874">
    <property type="entry name" value="ATPase domain of HSP90 chaperone/DNA topoisomerase II/histidine kinase"/>
    <property type="match status" value="1"/>
</dbReference>
<dbReference type="PROSITE" id="PS50109">
    <property type="entry name" value="HIS_KIN"/>
    <property type="match status" value="1"/>
</dbReference>
<dbReference type="Pfam" id="PF02518">
    <property type="entry name" value="HATPase_c"/>
    <property type="match status" value="1"/>
</dbReference>
<dbReference type="InterPro" id="IPR003661">
    <property type="entry name" value="HisK_dim/P_dom"/>
</dbReference>
<dbReference type="SUPFAM" id="SSF47226">
    <property type="entry name" value="Histidine-containing phosphotransfer domain, HPT domain"/>
    <property type="match status" value="1"/>
</dbReference>
<evidence type="ECO:0000313" key="22">
    <source>
        <dbReference type="Proteomes" id="UP001055039"/>
    </source>
</evidence>
<dbReference type="PROSITE" id="PS50885">
    <property type="entry name" value="HAMP"/>
    <property type="match status" value="1"/>
</dbReference>
<reference evidence="21" key="1">
    <citation type="journal article" date="2021" name="Front. Microbiol.">
        <title>Comprehensive Comparative Genomics and Phenotyping of Methylobacterium Species.</title>
        <authorList>
            <person name="Alessa O."/>
            <person name="Ogura Y."/>
            <person name="Fujitani Y."/>
            <person name="Takami H."/>
            <person name="Hayashi T."/>
            <person name="Sahin N."/>
            <person name="Tani A."/>
        </authorList>
    </citation>
    <scope>NUCLEOTIDE SEQUENCE</scope>
    <source>
        <strain evidence="21">NBRC 15686</strain>
    </source>
</reference>
<dbReference type="Pfam" id="PF00512">
    <property type="entry name" value="HisKA"/>
    <property type="match status" value="1"/>
</dbReference>
<dbReference type="GO" id="GO:0016301">
    <property type="term" value="F:kinase activity"/>
    <property type="evidence" value="ECO:0007669"/>
    <property type="project" value="UniProtKB-KW"/>
</dbReference>
<dbReference type="SUPFAM" id="SSF52172">
    <property type="entry name" value="CheY-like"/>
    <property type="match status" value="1"/>
</dbReference>
<dbReference type="SMART" id="SM00073">
    <property type="entry name" value="HPT"/>
    <property type="match status" value="1"/>
</dbReference>
<evidence type="ECO:0000256" key="5">
    <source>
        <dbReference type="ARBA" id="ARBA00022553"/>
    </source>
</evidence>
<dbReference type="PRINTS" id="PR00344">
    <property type="entry name" value="BCTRLSENSOR"/>
</dbReference>
<dbReference type="PROSITE" id="PS50110">
    <property type="entry name" value="RESPONSE_REGULATORY"/>
    <property type="match status" value="1"/>
</dbReference>
<gene>
    <name evidence="21" type="primary">rcsC_29</name>
    <name evidence="21" type="ORF">LNAOJCKE_4284</name>
</gene>
<evidence type="ECO:0000256" key="2">
    <source>
        <dbReference type="ARBA" id="ARBA00004651"/>
    </source>
</evidence>
<dbReference type="Proteomes" id="UP001055039">
    <property type="component" value="Unassembled WGS sequence"/>
</dbReference>
<dbReference type="Gene3D" id="1.10.287.130">
    <property type="match status" value="1"/>
</dbReference>
<dbReference type="EMBL" id="BPRC01000021">
    <property type="protein sequence ID" value="GJE67059.1"/>
    <property type="molecule type" value="Genomic_DNA"/>
</dbReference>
<keyword evidence="7 16" id="KW-0812">Transmembrane</keyword>
<comment type="subcellular location">
    <subcellularLocation>
        <location evidence="2">Cell membrane</location>
        <topology evidence="2">Multi-pass membrane protein</topology>
    </subcellularLocation>
</comment>
<evidence type="ECO:0000259" key="19">
    <source>
        <dbReference type="PROSITE" id="PS50885"/>
    </source>
</evidence>
<dbReference type="InterPro" id="IPR003594">
    <property type="entry name" value="HATPase_dom"/>
</dbReference>
<dbReference type="InterPro" id="IPR008207">
    <property type="entry name" value="Sig_transdc_His_kin_Hpt_dom"/>
</dbReference>
<keyword evidence="13 16" id="KW-0472">Membrane</keyword>
<comment type="catalytic activity">
    <reaction evidence="1">
        <text>ATP + protein L-histidine = ADP + protein N-phospho-L-histidine.</text>
        <dbReference type="EC" id="2.7.13.3"/>
    </reaction>
</comment>
<dbReference type="InterPro" id="IPR036097">
    <property type="entry name" value="HisK_dim/P_sf"/>
</dbReference>
<evidence type="ECO:0000256" key="4">
    <source>
        <dbReference type="ARBA" id="ARBA00022475"/>
    </source>
</evidence>
<evidence type="ECO:0000259" key="17">
    <source>
        <dbReference type="PROSITE" id="PS50109"/>
    </source>
</evidence>
<dbReference type="PANTHER" id="PTHR45339:SF1">
    <property type="entry name" value="HYBRID SIGNAL TRANSDUCTION HISTIDINE KINASE J"/>
    <property type="match status" value="1"/>
</dbReference>
<evidence type="ECO:0000256" key="16">
    <source>
        <dbReference type="SAM" id="Phobius"/>
    </source>
</evidence>
<evidence type="ECO:0000256" key="13">
    <source>
        <dbReference type="ARBA" id="ARBA00023136"/>
    </source>
</evidence>
<evidence type="ECO:0000259" key="20">
    <source>
        <dbReference type="PROSITE" id="PS50894"/>
    </source>
</evidence>
<feature type="domain" description="Histidine kinase" evidence="17">
    <location>
        <begin position="279"/>
        <end position="499"/>
    </location>
</feature>
<dbReference type="InterPro" id="IPR036641">
    <property type="entry name" value="HPT_dom_sf"/>
</dbReference>
<comment type="caution">
    <text evidence="21">The sequence shown here is derived from an EMBL/GenBank/DDBJ whole genome shotgun (WGS) entry which is preliminary data.</text>
</comment>
<dbReference type="SMART" id="SM00304">
    <property type="entry name" value="HAMP"/>
    <property type="match status" value="1"/>
</dbReference>
<dbReference type="Pfam" id="PF01627">
    <property type="entry name" value="Hpt"/>
    <property type="match status" value="1"/>
</dbReference>
<evidence type="ECO:0000259" key="18">
    <source>
        <dbReference type="PROSITE" id="PS50110"/>
    </source>
</evidence>
<organism evidence="21 22">
    <name type="scientific">Methylorubrum aminovorans</name>
    <dbReference type="NCBI Taxonomy" id="269069"/>
    <lineage>
        <taxon>Bacteria</taxon>
        <taxon>Pseudomonadati</taxon>
        <taxon>Pseudomonadota</taxon>
        <taxon>Alphaproteobacteria</taxon>
        <taxon>Hyphomicrobiales</taxon>
        <taxon>Methylobacteriaceae</taxon>
        <taxon>Methylorubrum</taxon>
    </lineage>
</organism>
<dbReference type="CDD" id="cd16922">
    <property type="entry name" value="HATPase_EvgS-ArcB-TorS-like"/>
    <property type="match status" value="1"/>
</dbReference>
<dbReference type="InterPro" id="IPR004358">
    <property type="entry name" value="Sig_transdc_His_kin-like_C"/>
</dbReference>
<reference evidence="21" key="2">
    <citation type="submission" date="2021-08" db="EMBL/GenBank/DDBJ databases">
        <authorList>
            <person name="Tani A."/>
            <person name="Ola A."/>
            <person name="Ogura Y."/>
            <person name="Katsura K."/>
            <person name="Hayashi T."/>
        </authorList>
    </citation>
    <scope>NUCLEOTIDE SEQUENCE</scope>
    <source>
        <strain evidence="21">NBRC 15686</strain>
    </source>
</reference>
<feature type="domain" description="HPt" evidence="20">
    <location>
        <begin position="795"/>
        <end position="893"/>
    </location>
</feature>
<evidence type="ECO:0000256" key="8">
    <source>
        <dbReference type="ARBA" id="ARBA00022741"/>
    </source>
</evidence>
<keyword evidence="22" id="KW-1185">Reference proteome</keyword>
<dbReference type="Gene3D" id="3.40.50.2300">
    <property type="match status" value="1"/>
</dbReference>
<dbReference type="InterPro" id="IPR001789">
    <property type="entry name" value="Sig_transdc_resp-reg_receiver"/>
</dbReference>
<dbReference type="CDD" id="cd00082">
    <property type="entry name" value="HisKA"/>
    <property type="match status" value="1"/>
</dbReference>
<dbReference type="SUPFAM" id="SSF47384">
    <property type="entry name" value="Homodimeric domain of signal transducing histidine kinase"/>
    <property type="match status" value="1"/>
</dbReference>
<dbReference type="SMART" id="SM00448">
    <property type="entry name" value="REC"/>
    <property type="match status" value="1"/>
</dbReference>
<dbReference type="SMART" id="SM00387">
    <property type="entry name" value="HATPase_c"/>
    <property type="match status" value="1"/>
</dbReference>
<dbReference type="Pfam" id="PF00672">
    <property type="entry name" value="HAMP"/>
    <property type="match status" value="1"/>
</dbReference>
<keyword evidence="4" id="KW-1003">Cell membrane</keyword>
<keyword evidence="11 16" id="KW-1133">Transmembrane helix</keyword>
<dbReference type="Gene3D" id="3.30.565.10">
    <property type="entry name" value="Histidine kinase-like ATPase, C-terminal domain"/>
    <property type="match status" value="1"/>
</dbReference>
<dbReference type="Gene3D" id="1.20.120.160">
    <property type="entry name" value="HPT domain"/>
    <property type="match status" value="1"/>
</dbReference>
<keyword evidence="8" id="KW-0547">Nucleotide-binding</keyword>
<keyword evidence="9 21" id="KW-0418">Kinase</keyword>
<evidence type="ECO:0000256" key="12">
    <source>
        <dbReference type="ARBA" id="ARBA00023012"/>
    </source>
</evidence>
<proteinExistence type="predicted"/>
<feature type="domain" description="HAMP" evidence="19">
    <location>
        <begin position="187"/>
        <end position="239"/>
    </location>
</feature>
<evidence type="ECO:0000256" key="15">
    <source>
        <dbReference type="PROSITE-ProRule" id="PRU00169"/>
    </source>
</evidence>
<dbReference type="CDD" id="cd17546">
    <property type="entry name" value="REC_hyHK_CKI1_RcsC-like"/>
    <property type="match status" value="1"/>
</dbReference>
<evidence type="ECO:0000256" key="14">
    <source>
        <dbReference type="PROSITE-ProRule" id="PRU00110"/>
    </source>
</evidence>
<protein>
    <recommendedName>
        <fullName evidence="3">histidine kinase</fullName>
        <ecNumber evidence="3">2.7.13.3</ecNumber>
    </recommendedName>
</protein>
<dbReference type="PANTHER" id="PTHR45339">
    <property type="entry name" value="HYBRID SIGNAL TRANSDUCTION HISTIDINE KINASE J"/>
    <property type="match status" value="1"/>
</dbReference>
<dbReference type="Pfam" id="PF00072">
    <property type="entry name" value="Response_reg"/>
    <property type="match status" value="1"/>
</dbReference>
<evidence type="ECO:0000256" key="9">
    <source>
        <dbReference type="ARBA" id="ARBA00022777"/>
    </source>
</evidence>
<sequence length="924" mass="95983">MRSPLTNPIRSLSGRLALAVASAVAIALLLLTGLSTWREVERYAAAKREALRMTAQILAASAAQATAQGDEAAAQSTLRAIAHGQALVYAAVERSEGEILAEQGIGLRLSDDIDLDRGTVSPLDLMTTRTLRVSVPILENARPIGRVVLVSDNRDLAERITEVGLTAALAGLLALALGLAVSMGLQRSVTRPLAALARTMDGIRLGHDYSRRAEAGSGEVGALAESFNDLLRAVNERDQAIARHNAGLEEEIRLRTHDLIEAKQSADEANAAKSIFLATMSHEIRTPMNGMLVMAELLASADLPPRQQRYAKVIARSGQSLLAIINDILDFAKVEAGRLEVERIPLSPRDVADTVVTLFAERAASAGLDLAAQIDGDVPRTLLGDPVRLGQVLGNFVSNALKFTAAGHVLVRMEMEREASGPVLRIAVSDTGIGIPQDRLAGIFTAFTQADQSIARRFGGTGLGLSIAERLIGAMGGRVGVESRVGEGSTFWARIPVEGAEGAEAPVRRAPAVPAAIRFGAVGAATQAALAADLRAAGFHPAPSGDGHWIVEASELLASGRRPEGAGRVIALVPIGDTSGSGLMRAGLADAVLRRPLAQAEWRPLLAALAQGAPLAVEAPEADAGAAAALPSFAGARVLIADDSAVNREVAAEALGRFGIHDIICVEDGGAAVEAAAAGRFDLVLMDGSMPVLDGFSAAVAIRAREARDGTARVPIVALTAHVVGDGAESWQAAGMDGMLAKPFTLAQLGALLARHLSAAEGDRETVVPEAPTLAASDDALLDEPTIANLEELGDRDFLERILRLYLAQAPQTLLDLEDALARADAPAAARAAHGLKSMSANIGAVQVKDRAGAIERAARDGRLDGNPDGNLDGNLDGLADAASGLDDLLARTVSALRLRFGVPVDESGVEGGDDATVCRLAVG</sequence>
<feature type="transmembrane region" description="Helical" evidence="16">
    <location>
        <begin position="12"/>
        <end position="34"/>
    </location>
</feature>
<dbReference type="InterPro" id="IPR003660">
    <property type="entry name" value="HAMP_dom"/>
</dbReference>
<dbReference type="EC" id="2.7.13.3" evidence="3"/>
<name>A0ABQ4UIH0_9HYPH</name>
<evidence type="ECO:0000256" key="7">
    <source>
        <dbReference type="ARBA" id="ARBA00022692"/>
    </source>
</evidence>
<dbReference type="CDD" id="cd06225">
    <property type="entry name" value="HAMP"/>
    <property type="match status" value="1"/>
</dbReference>
<feature type="domain" description="Response regulatory" evidence="18">
    <location>
        <begin position="637"/>
        <end position="757"/>
    </location>
</feature>
<dbReference type="Gene3D" id="6.10.340.10">
    <property type="match status" value="1"/>
</dbReference>
<evidence type="ECO:0000256" key="3">
    <source>
        <dbReference type="ARBA" id="ARBA00012438"/>
    </source>
</evidence>
<dbReference type="InterPro" id="IPR005467">
    <property type="entry name" value="His_kinase_dom"/>
</dbReference>
<keyword evidence="5 15" id="KW-0597">Phosphoprotein</keyword>
<evidence type="ECO:0000256" key="10">
    <source>
        <dbReference type="ARBA" id="ARBA00022840"/>
    </source>
</evidence>
<keyword evidence="6" id="KW-0808">Transferase</keyword>
<evidence type="ECO:0000256" key="1">
    <source>
        <dbReference type="ARBA" id="ARBA00000085"/>
    </source>
</evidence>
<dbReference type="SMART" id="SM00388">
    <property type="entry name" value="HisKA"/>
    <property type="match status" value="1"/>
</dbReference>
<evidence type="ECO:0000313" key="21">
    <source>
        <dbReference type="EMBL" id="GJE67059.1"/>
    </source>
</evidence>
<evidence type="ECO:0000256" key="11">
    <source>
        <dbReference type="ARBA" id="ARBA00022989"/>
    </source>
</evidence>
<evidence type="ECO:0000256" key="6">
    <source>
        <dbReference type="ARBA" id="ARBA00022679"/>
    </source>
</evidence>
<keyword evidence="12" id="KW-0902">Two-component regulatory system</keyword>
<accession>A0ABQ4UIH0</accession>
<feature type="transmembrane region" description="Helical" evidence="16">
    <location>
        <begin position="163"/>
        <end position="185"/>
    </location>
</feature>
<feature type="modified residue" description="4-aspartylphosphate" evidence="15">
    <location>
        <position position="687"/>
    </location>
</feature>
<dbReference type="PROSITE" id="PS50894">
    <property type="entry name" value="HPT"/>
    <property type="match status" value="1"/>
</dbReference>
<dbReference type="InterPro" id="IPR011006">
    <property type="entry name" value="CheY-like_superfamily"/>
</dbReference>
<keyword evidence="10" id="KW-0067">ATP-binding</keyword>
<dbReference type="InterPro" id="IPR036890">
    <property type="entry name" value="HATPase_C_sf"/>
</dbReference>